<dbReference type="RefSeq" id="WP_305892663.1">
    <property type="nucleotide sequence ID" value="NZ_JAUZVZ010000005.1"/>
</dbReference>
<gene>
    <name evidence="1" type="ORF">Q3O60_04220</name>
</gene>
<dbReference type="InterPro" id="IPR023534">
    <property type="entry name" value="Rof/RNase_P-like"/>
</dbReference>
<accession>A0ABT9GWJ0</accession>
<dbReference type="Proteomes" id="UP001231616">
    <property type="component" value="Unassembled WGS sequence"/>
</dbReference>
<evidence type="ECO:0000313" key="1">
    <source>
        <dbReference type="EMBL" id="MDP4535393.1"/>
    </source>
</evidence>
<evidence type="ECO:0000313" key="2">
    <source>
        <dbReference type="Proteomes" id="UP001231616"/>
    </source>
</evidence>
<dbReference type="SUPFAM" id="SSF101744">
    <property type="entry name" value="Rof/RNase P subunit-like"/>
    <property type="match status" value="1"/>
</dbReference>
<protein>
    <submittedName>
        <fullName evidence="1">Rho-binding antiterminator</fullName>
    </submittedName>
</protein>
<dbReference type="Pfam" id="PF07073">
    <property type="entry name" value="ROF"/>
    <property type="match status" value="1"/>
</dbReference>
<dbReference type="EMBL" id="JAUZVZ010000005">
    <property type="protein sequence ID" value="MDP4535393.1"/>
    <property type="molecule type" value="Genomic_DNA"/>
</dbReference>
<sequence length="89" mass="9843">MIIDCDQHDWVEIFCLRKQLLLLTLQGGEVLTVRAADTRTAAGQEYLQCESDTGEQEIPLLAIVSIQPLHDCGKHDGDPIQLGVQTDIV</sequence>
<dbReference type="InterPro" id="IPR009778">
    <property type="entry name" value="ROF"/>
</dbReference>
<proteinExistence type="predicted"/>
<reference evidence="1 2" key="1">
    <citation type="submission" date="2023-08" db="EMBL/GenBank/DDBJ databases">
        <authorList>
            <person name="Joshi A."/>
            <person name="Thite S."/>
        </authorList>
    </citation>
    <scope>NUCLEOTIDE SEQUENCE [LARGE SCALE GENOMIC DNA]</scope>
    <source>
        <strain evidence="1 2">AC40</strain>
    </source>
</reference>
<organism evidence="1 2">
    <name type="scientific">Alkalimonas collagenimarina</name>
    <dbReference type="NCBI Taxonomy" id="400390"/>
    <lineage>
        <taxon>Bacteria</taxon>
        <taxon>Pseudomonadati</taxon>
        <taxon>Pseudomonadota</taxon>
        <taxon>Gammaproteobacteria</taxon>
        <taxon>Alkalimonas</taxon>
    </lineage>
</organism>
<comment type="caution">
    <text evidence="1">The sequence shown here is derived from an EMBL/GenBank/DDBJ whole genome shotgun (WGS) entry which is preliminary data.</text>
</comment>
<dbReference type="Gene3D" id="2.30.30.400">
    <property type="entry name" value="Rof-like"/>
    <property type="match status" value="1"/>
</dbReference>
<dbReference type="InterPro" id="IPR038626">
    <property type="entry name" value="Rof-like_sf"/>
</dbReference>
<name>A0ABT9GWJ0_9GAMM</name>
<keyword evidence="2" id="KW-1185">Reference proteome</keyword>